<feature type="compositionally biased region" description="Polar residues" evidence="2">
    <location>
        <begin position="1055"/>
        <end position="1080"/>
    </location>
</feature>
<dbReference type="EMBL" id="QKRA01000003">
    <property type="protein sequence ID" value="RDL44369.1"/>
    <property type="molecule type" value="Genomic_DNA"/>
</dbReference>
<feature type="compositionally biased region" description="Basic and acidic residues" evidence="2">
    <location>
        <begin position="559"/>
        <end position="569"/>
    </location>
</feature>
<dbReference type="GO" id="GO:0003677">
    <property type="term" value="F:DNA binding"/>
    <property type="evidence" value="ECO:0007669"/>
    <property type="project" value="InterPro"/>
</dbReference>
<dbReference type="Pfam" id="PF18857">
    <property type="entry name" value="LPD38"/>
    <property type="match status" value="1"/>
</dbReference>
<feature type="region of interest" description="Disordered" evidence="2">
    <location>
        <begin position="595"/>
        <end position="620"/>
    </location>
</feature>
<dbReference type="OrthoDB" id="343736at2"/>
<dbReference type="SMART" id="SM00487">
    <property type="entry name" value="DEXDc"/>
    <property type="match status" value="1"/>
</dbReference>
<feature type="compositionally biased region" description="Polar residues" evidence="2">
    <location>
        <begin position="418"/>
        <end position="427"/>
    </location>
</feature>
<dbReference type="Gene3D" id="3.40.50.300">
    <property type="entry name" value="P-loop containing nucleotide triphosphate hydrolases"/>
    <property type="match status" value="2"/>
</dbReference>
<keyword evidence="1" id="KW-0175">Coiled coil</keyword>
<dbReference type="Gene3D" id="3.40.50.150">
    <property type="entry name" value="Vaccinia Virus protein VP39"/>
    <property type="match status" value="1"/>
</dbReference>
<dbReference type="InterPro" id="IPR001650">
    <property type="entry name" value="Helicase_C-like"/>
</dbReference>
<keyword evidence="5" id="KW-1185">Reference proteome</keyword>
<evidence type="ECO:0000256" key="1">
    <source>
        <dbReference type="SAM" id="Coils"/>
    </source>
</evidence>
<dbReference type="PROSITE" id="PS51192">
    <property type="entry name" value="HELICASE_ATP_BIND_1"/>
    <property type="match status" value="1"/>
</dbReference>
<feature type="compositionally biased region" description="Basic and acidic residues" evidence="2">
    <location>
        <begin position="595"/>
        <end position="608"/>
    </location>
</feature>
<dbReference type="GO" id="GO:0005524">
    <property type="term" value="F:ATP binding"/>
    <property type="evidence" value="ECO:0007669"/>
    <property type="project" value="InterPro"/>
</dbReference>
<organism evidence="4 5">
    <name type="scientific">Marinomonas piezotolerans</name>
    <dbReference type="NCBI Taxonomy" id="2213058"/>
    <lineage>
        <taxon>Bacteria</taxon>
        <taxon>Pseudomonadati</taxon>
        <taxon>Pseudomonadota</taxon>
        <taxon>Gammaproteobacteria</taxon>
        <taxon>Oceanospirillales</taxon>
        <taxon>Oceanospirillaceae</taxon>
        <taxon>Marinomonas</taxon>
    </lineage>
</organism>
<dbReference type="InterPro" id="IPR006935">
    <property type="entry name" value="Helicase/UvrB_N"/>
</dbReference>
<dbReference type="Proteomes" id="UP000254326">
    <property type="component" value="Unassembled WGS sequence"/>
</dbReference>
<feature type="compositionally biased region" description="Polar residues" evidence="2">
    <location>
        <begin position="1357"/>
        <end position="1385"/>
    </location>
</feature>
<feature type="region of interest" description="Disordered" evidence="2">
    <location>
        <begin position="1020"/>
        <end position="1039"/>
    </location>
</feature>
<feature type="coiled-coil region" evidence="1">
    <location>
        <begin position="630"/>
        <end position="657"/>
    </location>
</feature>
<dbReference type="Pfam" id="PF00271">
    <property type="entry name" value="Helicase_C"/>
    <property type="match status" value="1"/>
</dbReference>
<comment type="caution">
    <text evidence="4">The sequence shown here is derived from an EMBL/GenBank/DDBJ whole genome shotgun (WGS) entry which is preliminary data.</text>
</comment>
<feature type="region of interest" description="Disordered" evidence="2">
    <location>
        <begin position="1347"/>
        <end position="1492"/>
    </location>
</feature>
<feature type="compositionally biased region" description="Polar residues" evidence="2">
    <location>
        <begin position="440"/>
        <end position="471"/>
    </location>
</feature>
<sequence>MSEITREEIQRKALIRKQIREKANSEQEDEQGFFGDAVDAMQHGFLSGAADLADGIGYLTGSETASDTGEWLRGHADNQIEQMSTQGREAFEGFGVESDDDSITGYGLKDSSSLKGFGLNVLSGVGSFAPTMIPGGLAAKGVSTVGKVTGGVAKGTKAASVIDKSADVVGFGGVGAATIGGSTGNQAKQEIMNATPADLKDAPLYQDHYRALRNSGTDHKTAMYQARENLANDVAELAAQDGAKLGAVTQGALGPVMGKLFRGEGGTWTKSIATGAATEGSQEFVESGGQTAVSNRAVNPVLPRDTMDGVVEDAISGAMIGGPVGGAFAAGGKAASRNKPQPEAAPDPNDPLSQPDAPETPQDKAQAELDQIDDLLTNEAETLNDEEYEAFLARRDELLQILDVGDQDSQPFDMAGPEQTQAQQFGLSPNGPVRDDTEYSRNQSAFERQHGTARNTSIDGEYIPSQQPETNYSWENRLGRIGETVDGELLRDPQQVGRDEKQAQQVRPQEQLAGPRGLGLTPPSYLRVEPERTQPNREAVSYSQINSEGAFLDAPSLRPEQRQQQEGRQRRTKQQTEFGVPQQSVIAEPYRPTETELAARETTRRSFEEPVTEVRQSRKARDEAYQLQKLQERQLVKSRLKQRLRETERRKQENQVALGQLEVGSEVKAAKGNKAKAYTPNNKAIDVEYQIVEASDLTTSHDDHFQARTDYPQALQNRDRSSPALRKQVEDNAKNLIPEKLGEDSGVVSGAPIIRNGVVESGNGRTMSIRRAYNDNGAANYLQYLEDNVERLGINKDELSQFNQPVLVRQRLNDMTADELTSYTKDANTTDAFALNPVEQAKSDSNRLSDDDMALIDIPESGDFAAASNRSFVRKFLSRFPKAEQNAMLNGDGTISDGGISRVQNAIFAKAYGSDQLIEDITSTSADDMKTVAKALINAAPEVAKLNAQGGVEGFTDTIVDAVNIVKRSRRDDVPVKELTDQFDLMSENTVDPTTASLANYLDQNVRSIKRMTDAIKGAAQRGQEGLRNSQTDGLFGRAPAPTVANVLDFGGESSAPSGKQNSDTGKQSSDISEQNTNIGKENAVTAPIGNTETVNNAQPEIEQSDEPQVKLQKSGRPYSSEKVARMSQTFKNTPNAEIVPYQGGFGIIEGKKPKPQSRISKKQAANIKASVQQSLDKTSLVKEQGGNSASYEKHISDTIKAVKQRDTVLADELQKMVDEHQVEQPKKRNKLDQAADSLSSKKREKAEKLANLMKSRRGQLNSGIDPEVMLAVAELGAVTIAEGTVRFARWARDVLNATRAVGIQDEDVKPFLKEAYGAVSANPEKYEVSDDLADQMDAPRDVRKFDLNRLEDEADVSTTSGEVERAGTSQDQAQVDQDSNGNESEPTRRSSGRAERTTTKAVRPNRSDSVPVRDGAVSGEGSTGSLFESDGSAAAKASISDPRELGRSDSDDDGGVSFDPTTAAATSEATGRVEQADTQTAPPAKHKAKWGDVADIQQSVPALMPEQANDVSLIEKRLFDETSSTNGYLNTNGTGTGKTFVGLGTIKRLSQQGMSNTLVVLPSDGIARQWVQAAKDFFDLDAYVLGDNGGAKLKDAGKGLTITTYATFGQNNELIKQRKTFDLIVADESQKLMGGQQAKNTAALNMLRAHTNHEQGSYHRARSVYADEQEAVTKKVDAYAAKVLPQFDGDENKALLAAQERYKDDQSVVDNKVRKLRDKLKEQGPFDTKVLFLSATPFPYVRNTDYAEGYLFRYEDYGDKYEGGYENAFHGHNAFYIRNFGYRWRYHKLNQPGAEVDSELMERQFHENMKELGVLGGRTLEVEADYKRDFIKVETAAGEKLDDLIEKWRDHEVEGDNGKERPYSKLADTFNKSFDYISRVKLLEAIKADEAVARTNAHLEKGRKVVIFHSYNVGGSVDPLNGVRQKHPELLNQFESEFPRMTNISFGNLQRPLSLFEQAFGDRVRFYNGDVSDKARNEAKALFNEDGSGVDVIVIQQDAGEAGISLHDISGTNQRVLINIGIPVKPTQMIQIEGRIYRVGVKTDAQFENLTTGTAFERYIFASKIAGRASTAENLGMGELARSLKESISEGYLDAAYKEVGDEIGKGGKEADRAQEISPWDKAKSFYYSNLKRTSNTKSAEGEDYFATPEPLGMKMVEWLQPKGGHRLLEPSVGHGAIGRWFPGNTRNKATEKSYKLASLAEMVFSGDVINEPFEDLNVINKFEGIAMNPPFGRGGKLAYDHIEKAIRHLTNGGRIVALVPDGPAANKRLDKLLIDERYENIYQAGEVALPNGVFDRAGTGVKTKVIILDRFDNPADAPNPQYVSFENAKDVNELFDRIEHTILRDRNEPTLEPVDPSLYMEYEGAARQGRNGDTYRVKMWGELPNDVTQAINEDANQFGARPDRDGRTYYFDNDEARADFAEYAARIIEEAKESGVEIDIEPPKREQSAPSSANNEFFEYTGEVYTTKRGKEFVVTEMKDRQEYETYSKLKELAKDFSGWPRGQKFMFPTEEDALKFNGAAKQLLDSADINLSVGDKSGGMSADDVRAAVEPLINDLHERGTFEVVQSISDLPLNIRIQAKAKLKQSKGENPVLRGINAGDKNYLIADGLSNEKEAVEIFLHEVVGHKAVLDMLGKDGDAIMERIALSYGRKGLADLIKTYGVEPNTKEGRILLGKEKVAHMAEKGEKPALLKRLVAAVRSWLRKYFPSIKWSDNDVLSLISNARQRVENQYMTKVDLDAQSADSRAYINASIKTDIPEDIKKVTEKTQAKPKGQLTLMERAKEYIKGLKDIDGTALKQGLIDSYASIESLEKNVNMGKLLDGAESAYKAALRTANLDSVVEVAMRKGALEYKDGAFQVKKDTKGLLEIFQSIADADQLQLWETYAGAKRAKRIMDEDRKANIVGQKEMMAQRARIKQLRGVAPAEYPGGLAQWQKDMRTAKKAADSAKKKAFQKRERLYTAKDIKKVMDFVNGKPEMKAEFEKAQSEWRKFNKAILDMAEQAGLINSEARAIWEHDDYVPFHRVAEMEDDSGKHPFARKRGLSGQKSGIEQLKGGVEKLNIIESMVRSTTHMIDASFKNVAMQRITDIADGVAMEKLPTSKMEVEERDNMLRELGYDPDAMDAELLNAWSNQLERYNNVGKGTVSVSRNGKLQKYHVTDSGLFTAITQLGPMRVDGLMKIFQIPKRILTTMVTADPGFMAANFMRDTLSTWVTVDAKTTPLYDAIKGASKGIKRDESLWAMMAAGAGGGGYYDTSPDSVRQHLSTLKKGGALHSPKRAWDAWMRIGQATENANRIAVYDAVIKDGGSVAEAAHEAQDVINFSKRGAHPWAQALISMVPFLNARIQGLERLYRGGKTNPKAFFMKGSILMGASLALLAANWDNEDYWELEEWDRDANWHVWVDGEHIKIPKPFEVGAFFGTVPERAFEQLRDDADGKLLAERMGAMMLGTFAMNPTPQLFKPAMEVAKNENGFTGNPILSFGDQYRKPEGQYSPWTSETMKQLANAMPDNAPEWMRSPKRLEYLMRGYFGTLGGYLLGLTDMATSQIVDKPDSPDWTFGKAPVIKRFYSDEVGSNKHVGRFYDMLDETSMLYSEVKALAKEGKTEQANKLMNSNLKKLQLRSYLNKVSKRLSDISSQIKKVYQSPTMTAKEKRKRIDELTKMRNELAQDTSLRYYGLF</sequence>
<evidence type="ECO:0000259" key="3">
    <source>
        <dbReference type="PROSITE" id="PS51192"/>
    </source>
</evidence>
<dbReference type="SUPFAM" id="SSF52540">
    <property type="entry name" value="P-loop containing nucleoside triphosphate hydrolases"/>
    <property type="match status" value="1"/>
</dbReference>
<dbReference type="RefSeq" id="WP_115467632.1">
    <property type="nucleotide sequence ID" value="NZ_QKRA01000003.1"/>
</dbReference>
<reference evidence="4 5" key="1">
    <citation type="submission" date="2018-06" db="EMBL/GenBank/DDBJ databases">
        <title>Marinomonas sp. YLB-05 draft genome sequence.</title>
        <authorList>
            <person name="Yu L."/>
            <person name="Tang X."/>
        </authorList>
    </citation>
    <scope>NUCLEOTIDE SEQUENCE [LARGE SCALE GENOMIC DNA]</scope>
    <source>
        <strain evidence="4 5">YLB-05</strain>
    </source>
</reference>
<dbReference type="InterPro" id="IPR040561">
    <property type="entry name" value="LPD38"/>
</dbReference>
<feature type="compositionally biased region" description="Polar residues" evidence="2">
    <location>
        <begin position="1089"/>
        <end position="1099"/>
    </location>
</feature>
<feature type="region of interest" description="Disordered" evidence="2">
    <location>
        <begin position="1046"/>
        <end position="1126"/>
    </location>
</feature>
<dbReference type="SUPFAM" id="SSF53335">
    <property type="entry name" value="S-adenosyl-L-methionine-dependent methyltransferases"/>
    <property type="match status" value="1"/>
</dbReference>
<evidence type="ECO:0000313" key="5">
    <source>
        <dbReference type="Proteomes" id="UP000254326"/>
    </source>
</evidence>
<feature type="region of interest" description="Disordered" evidence="2">
    <location>
        <begin position="407"/>
        <end position="471"/>
    </location>
</feature>
<feature type="region of interest" description="Disordered" evidence="2">
    <location>
        <begin position="1171"/>
        <end position="1192"/>
    </location>
</feature>
<feature type="region of interest" description="Disordered" evidence="2">
    <location>
        <begin position="494"/>
        <end position="523"/>
    </location>
</feature>
<proteinExistence type="predicted"/>
<dbReference type="InterPro" id="IPR014001">
    <property type="entry name" value="Helicase_ATP-bd"/>
</dbReference>
<dbReference type="Pfam" id="PF18763">
    <property type="entry name" value="ddrB-ParB"/>
    <property type="match status" value="1"/>
</dbReference>
<evidence type="ECO:0000256" key="2">
    <source>
        <dbReference type="SAM" id="MobiDB-lite"/>
    </source>
</evidence>
<dbReference type="GO" id="GO:0016787">
    <property type="term" value="F:hydrolase activity"/>
    <property type="evidence" value="ECO:0007669"/>
    <property type="project" value="InterPro"/>
</dbReference>
<feature type="compositionally biased region" description="Basic and acidic residues" evidence="2">
    <location>
        <begin position="1386"/>
        <end position="1399"/>
    </location>
</feature>
<dbReference type="InterPro" id="IPR029063">
    <property type="entry name" value="SAM-dependent_MTases_sf"/>
</dbReference>
<dbReference type="Pfam" id="PF04851">
    <property type="entry name" value="ResIII"/>
    <property type="match status" value="1"/>
</dbReference>
<gene>
    <name evidence="4" type="ORF">DN730_08165</name>
</gene>
<feature type="domain" description="Helicase ATP-binding" evidence="3">
    <location>
        <begin position="1520"/>
        <end position="1756"/>
    </location>
</feature>
<feature type="region of interest" description="Disordered" evidence="2">
    <location>
        <begin position="1220"/>
        <end position="1245"/>
    </location>
</feature>
<dbReference type="InterPro" id="IPR041398">
    <property type="entry name" value="DdrB_dom"/>
</dbReference>
<name>A0A370U9A7_9GAMM</name>
<feature type="region of interest" description="Disordered" evidence="2">
    <location>
        <begin position="548"/>
        <end position="583"/>
    </location>
</feature>
<protein>
    <recommendedName>
        <fullName evidence="3">Helicase ATP-binding domain-containing protein</fullName>
    </recommendedName>
</protein>
<dbReference type="InterPro" id="IPR027417">
    <property type="entry name" value="P-loop_NTPase"/>
</dbReference>
<evidence type="ECO:0000313" key="4">
    <source>
        <dbReference type="EMBL" id="RDL44369.1"/>
    </source>
</evidence>
<feature type="region of interest" description="Disordered" evidence="2">
    <location>
        <begin position="330"/>
        <end position="365"/>
    </location>
</feature>
<accession>A0A370U9A7</accession>